<dbReference type="PANTHER" id="PTHR43775">
    <property type="entry name" value="FATTY ACID SYNTHASE"/>
    <property type="match status" value="1"/>
</dbReference>
<evidence type="ECO:0000256" key="1">
    <source>
        <dbReference type="ARBA" id="ARBA00022450"/>
    </source>
</evidence>
<dbReference type="Gene3D" id="3.40.50.720">
    <property type="entry name" value="NAD(P)-binding Rossmann-like Domain"/>
    <property type="match status" value="1"/>
</dbReference>
<accession>A0A066WZ09</accession>
<organism evidence="4 5">
    <name type="scientific">Colletotrichum sublineola</name>
    <name type="common">Sorghum anthracnose fungus</name>
    <dbReference type="NCBI Taxonomy" id="1173701"/>
    <lineage>
        <taxon>Eukaryota</taxon>
        <taxon>Fungi</taxon>
        <taxon>Dikarya</taxon>
        <taxon>Ascomycota</taxon>
        <taxon>Pezizomycotina</taxon>
        <taxon>Sordariomycetes</taxon>
        <taxon>Hypocreomycetidae</taxon>
        <taxon>Glomerellales</taxon>
        <taxon>Glomerellaceae</taxon>
        <taxon>Colletotrichum</taxon>
        <taxon>Colletotrichum graminicola species complex</taxon>
    </lineage>
</organism>
<protein>
    <recommendedName>
        <fullName evidence="3">Ketoreductase (KR) domain-containing protein</fullName>
    </recommendedName>
</protein>
<evidence type="ECO:0000313" key="4">
    <source>
        <dbReference type="EMBL" id="KDN62133.1"/>
    </source>
</evidence>
<dbReference type="GO" id="GO:0006633">
    <property type="term" value="P:fatty acid biosynthetic process"/>
    <property type="evidence" value="ECO:0007669"/>
    <property type="project" value="TreeGrafter"/>
</dbReference>
<dbReference type="SUPFAM" id="SSF51735">
    <property type="entry name" value="NAD(P)-binding Rossmann-fold domains"/>
    <property type="match status" value="1"/>
</dbReference>
<dbReference type="GO" id="GO:0004312">
    <property type="term" value="F:fatty acid synthase activity"/>
    <property type="evidence" value="ECO:0007669"/>
    <property type="project" value="TreeGrafter"/>
</dbReference>
<dbReference type="AlphaFoldDB" id="A0A066WZ09"/>
<dbReference type="OrthoDB" id="329835at2759"/>
<evidence type="ECO:0000313" key="5">
    <source>
        <dbReference type="Proteomes" id="UP000027238"/>
    </source>
</evidence>
<dbReference type="HOGENOM" id="CLU_2026591_0_0_1"/>
<gene>
    <name evidence="4" type="ORF">CSUB01_12499</name>
</gene>
<dbReference type="InterPro" id="IPR050091">
    <property type="entry name" value="PKS_NRPS_Biosynth_Enz"/>
</dbReference>
<comment type="caution">
    <text evidence="4">The sequence shown here is derived from an EMBL/GenBank/DDBJ whole genome shotgun (WGS) entry which is preliminary data.</text>
</comment>
<dbReference type="InterPro" id="IPR036291">
    <property type="entry name" value="NAD(P)-bd_dom_sf"/>
</dbReference>
<dbReference type="Proteomes" id="UP000027238">
    <property type="component" value="Unassembled WGS sequence"/>
</dbReference>
<proteinExistence type="predicted"/>
<keyword evidence="2" id="KW-0597">Phosphoprotein</keyword>
<dbReference type="GO" id="GO:0044550">
    <property type="term" value="P:secondary metabolite biosynthetic process"/>
    <property type="evidence" value="ECO:0007669"/>
    <property type="project" value="TreeGrafter"/>
</dbReference>
<evidence type="ECO:0000256" key="2">
    <source>
        <dbReference type="ARBA" id="ARBA00022553"/>
    </source>
</evidence>
<feature type="domain" description="Ketoreductase (KR)" evidence="3">
    <location>
        <begin position="52"/>
        <end position="122"/>
    </location>
</feature>
<dbReference type="Pfam" id="PF08659">
    <property type="entry name" value="KR"/>
    <property type="match status" value="1"/>
</dbReference>
<sequence>MLTASGFSGLELEVHDCDDPEFYMISTIMSTAKAKEPGGERDVFILSGNPSGLRRRGCAVLHHAGDIADANHLAAMQRRLEEQNMPPVCGIVHCAMVLQDALFASITAQDFNATLRPKVQGS</sequence>
<name>A0A066WZ09_COLSU</name>
<dbReference type="EMBL" id="JMSE01001349">
    <property type="protein sequence ID" value="KDN62133.1"/>
    <property type="molecule type" value="Genomic_DNA"/>
</dbReference>
<evidence type="ECO:0000259" key="3">
    <source>
        <dbReference type="Pfam" id="PF08659"/>
    </source>
</evidence>
<reference evidence="5" key="1">
    <citation type="journal article" date="2014" name="Genome Announc.">
        <title>Draft genome sequence of Colletotrichum sublineola, a destructive pathogen of cultivated sorghum.</title>
        <authorList>
            <person name="Baroncelli R."/>
            <person name="Sanz-Martin J.M."/>
            <person name="Rech G.E."/>
            <person name="Sukno S.A."/>
            <person name="Thon M.R."/>
        </authorList>
    </citation>
    <scope>NUCLEOTIDE SEQUENCE [LARGE SCALE GENOMIC DNA]</scope>
    <source>
        <strain evidence="5">TX430BB</strain>
    </source>
</reference>
<keyword evidence="5" id="KW-1185">Reference proteome</keyword>
<dbReference type="PANTHER" id="PTHR43775:SF37">
    <property type="entry name" value="SI:DKEY-61P9.11"/>
    <property type="match status" value="1"/>
</dbReference>
<dbReference type="InterPro" id="IPR013968">
    <property type="entry name" value="PKS_KR"/>
</dbReference>
<keyword evidence="1" id="KW-0596">Phosphopantetheine</keyword>
<dbReference type="STRING" id="1173701.A0A066WZ09"/>